<accession>A0A6A6BPR6</accession>
<dbReference type="Proteomes" id="UP000799438">
    <property type="component" value="Unassembled WGS sequence"/>
</dbReference>
<dbReference type="InterPro" id="IPR002347">
    <property type="entry name" value="SDR_fam"/>
</dbReference>
<dbReference type="SUPFAM" id="SSF51735">
    <property type="entry name" value="NAD(P)-binding Rossmann-fold domains"/>
    <property type="match status" value="1"/>
</dbReference>
<reference evidence="2" key="1">
    <citation type="journal article" date="2020" name="Stud. Mycol.">
        <title>101 Dothideomycetes genomes: a test case for predicting lifestyles and emergence of pathogens.</title>
        <authorList>
            <person name="Haridas S."/>
            <person name="Albert R."/>
            <person name="Binder M."/>
            <person name="Bloem J."/>
            <person name="Labutti K."/>
            <person name="Salamov A."/>
            <person name="Andreopoulos B."/>
            <person name="Baker S."/>
            <person name="Barry K."/>
            <person name="Bills G."/>
            <person name="Bluhm B."/>
            <person name="Cannon C."/>
            <person name="Castanera R."/>
            <person name="Culley D."/>
            <person name="Daum C."/>
            <person name="Ezra D."/>
            <person name="Gonzalez J."/>
            <person name="Henrissat B."/>
            <person name="Kuo A."/>
            <person name="Liang C."/>
            <person name="Lipzen A."/>
            <person name="Lutzoni F."/>
            <person name="Magnuson J."/>
            <person name="Mondo S."/>
            <person name="Nolan M."/>
            <person name="Ohm R."/>
            <person name="Pangilinan J."/>
            <person name="Park H.-J."/>
            <person name="Ramirez L."/>
            <person name="Alfaro M."/>
            <person name="Sun H."/>
            <person name="Tritt A."/>
            <person name="Yoshinaga Y."/>
            <person name="Zwiers L.-H."/>
            <person name="Turgeon B."/>
            <person name="Goodwin S."/>
            <person name="Spatafora J."/>
            <person name="Crous P."/>
            <person name="Grigoriev I."/>
        </authorList>
    </citation>
    <scope>NUCLEOTIDE SEQUENCE</scope>
    <source>
        <strain evidence="2">CBS 121167</strain>
    </source>
</reference>
<name>A0A6A6BPR6_9PEZI</name>
<dbReference type="EMBL" id="ML995479">
    <property type="protein sequence ID" value="KAF2144827.1"/>
    <property type="molecule type" value="Genomic_DNA"/>
</dbReference>
<keyword evidence="3" id="KW-1185">Reference proteome</keyword>
<dbReference type="GO" id="GO:0016491">
    <property type="term" value="F:oxidoreductase activity"/>
    <property type="evidence" value="ECO:0007669"/>
    <property type="project" value="UniProtKB-KW"/>
</dbReference>
<sequence>MTFLTTFLRSQLFFTPTYPTADFSDQVVIVTGSNTGLGLEAVKHLVRLNAARVILAVRSVEKGEAAVEHVIATTQCLPTRLEVWYLDLANYASIQRFGDRVRQLERLDAVVQNAGILTFKWGTAEGHEMHIATNVIGASLLGLEVLPKLRESAEKYRARGRLSFVGSELQYIAKFSEKELPGSILDALNDKEHADLDDRYKVSKLLLLYAVRAIARTSPLTPQSDVVINYLTPGLCKSDIFRDEVPWFQGMVIQLSAVFLARTTEVGSRALVHAIAPDVGAETHGAFLVDGKVAPNGANVEGQANKELEEKFCKELFARLEQIKPGVTSV</sequence>
<evidence type="ECO:0000313" key="2">
    <source>
        <dbReference type="EMBL" id="KAF2144827.1"/>
    </source>
</evidence>
<organism evidence="2 3">
    <name type="scientific">Aplosporella prunicola CBS 121167</name>
    <dbReference type="NCBI Taxonomy" id="1176127"/>
    <lineage>
        <taxon>Eukaryota</taxon>
        <taxon>Fungi</taxon>
        <taxon>Dikarya</taxon>
        <taxon>Ascomycota</taxon>
        <taxon>Pezizomycotina</taxon>
        <taxon>Dothideomycetes</taxon>
        <taxon>Dothideomycetes incertae sedis</taxon>
        <taxon>Botryosphaeriales</taxon>
        <taxon>Aplosporellaceae</taxon>
        <taxon>Aplosporella</taxon>
    </lineage>
</organism>
<evidence type="ECO:0008006" key="4">
    <source>
        <dbReference type="Google" id="ProtNLM"/>
    </source>
</evidence>
<protein>
    <recommendedName>
        <fullName evidence="4">Ketoreductase (KR) domain-containing protein</fullName>
    </recommendedName>
</protein>
<dbReference type="OrthoDB" id="542013at2759"/>
<dbReference type="GeneID" id="54296318"/>
<evidence type="ECO:0000313" key="3">
    <source>
        <dbReference type="Proteomes" id="UP000799438"/>
    </source>
</evidence>
<dbReference type="RefSeq" id="XP_033400539.1">
    <property type="nucleotide sequence ID" value="XM_033538822.1"/>
</dbReference>
<evidence type="ECO:0000256" key="1">
    <source>
        <dbReference type="ARBA" id="ARBA00023002"/>
    </source>
</evidence>
<dbReference type="InterPro" id="IPR036291">
    <property type="entry name" value="NAD(P)-bd_dom_sf"/>
</dbReference>
<keyword evidence="1" id="KW-0560">Oxidoreductase</keyword>
<proteinExistence type="predicted"/>
<gene>
    <name evidence="2" type="ORF">K452DRAFT_266972</name>
</gene>
<dbReference type="AlphaFoldDB" id="A0A6A6BPR6"/>
<dbReference type="PANTHER" id="PTHR43157">
    <property type="entry name" value="PHOSPHATIDYLINOSITOL-GLYCAN BIOSYNTHESIS CLASS F PROTEIN-RELATED"/>
    <property type="match status" value="1"/>
</dbReference>
<dbReference type="PANTHER" id="PTHR43157:SF31">
    <property type="entry name" value="PHOSPHATIDYLINOSITOL-GLYCAN BIOSYNTHESIS CLASS F PROTEIN"/>
    <property type="match status" value="1"/>
</dbReference>
<dbReference type="PRINTS" id="PR00081">
    <property type="entry name" value="GDHRDH"/>
</dbReference>
<dbReference type="Pfam" id="PF00106">
    <property type="entry name" value="adh_short"/>
    <property type="match status" value="1"/>
</dbReference>
<dbReference type="Gene3D" id="3.40.50.720">
    <property type="entry name" value="NAD(P)-binding Rossmann-like Domain"/>
    <property type="match status" value="1"/>
</dbReference>